<sequence>MTWGPIEIWDEKPVGKKSCILIKFATVRKLRKVFIAKGFQGVTMSLLEKLYNINVGYIIIAGIALTALLFKFLLQYAEEGNLVLVILLGIAIAFVATLITRVFKNQRYLQQLK</sequence>
<keyword evidence="4" id="KW-1185">Reference proteome</keyword>
<dbReference type="Proteomes" id="UP000186879">
    <property type="component" value="Chromosome"/>
</dbReference>
<evidence type="ECO:0000256" key="1">
    <source>
        <dbReference type="SAM" id="Phobius"/>
    </source>
</evidence>
<reference evidence="2 4" key="1">
    <citation type="submission" date="2016-10" db="EMBL/GenBank/DDBJ databases">
        <title>Methanohalophilus halophilus.</title>
        <authorList>
            <person name="L'haridon S."/>
        </authorList>
    </citation>
    <scope>NUCLEOTIDE SEQUENCE [LARGE SCALE GENOMIC DNA]</scope>
    <source>
        <strain evidence="2 4">Z-7982</strain>
    </source>
</reference>
<proteinExistence type="predicted"/>
<dbReference type="AlphaFoldDB" id="A0A1L3Q1G8"/>
<dbReference type="STRING" id="2177.BHR79_03790"/>
<dbReference type="Proteomes" id="UP000267921">
    <property type="component" value="Unassembled WGS sequence"/>
</dbReference>
<dbReference type="KEGG" id="mhaz:BHR79_03790"/>
<dbReference type="EMBL" id="RJJG01000005">
    <property type="protein sequence ID" value="RNI08305.1"/>
    <property type="molecule type" value="Genomic_DNA"/>
</dbReference>
<keyword evidence="1" id="KW-1133">Transmembrane helix</keyword>
<reference evidence="3 5" key="2">
    <citation type="submission" date="2018-10" db="EMBL/GenBank/DDBJ databases">
        <title>Cultivation of a novel Methanohalophilus strain from Kebrit Deep of the Red Sea and a genomic comparison of members of the genus Methanohalophilus.</title>
        <authorList>
            <person name="Guan Y."/>
            <person name="Ngugi D.K."/>
            <person name="Stingl U."/>
        </authorList>
    </citation>
    <scope>NUCLEOTIDE SEQUENCE [LARGE SCALE GENOMIC DNA]</scope>
    <source>
        <strain evidence="3 5">DSM 3094</strain>
    </source>
</reference>
<gene>
    <name evidence="2" type="ORF">BHR79_03790</name>
    <name evidence="3" type="ORF">EFE40_07070</name>
</gene>
<organism evidence="2 4">
    <name type="scientific">Methanohalophilus halophilus</name>
    <dbReference type="NCBI Taxonomy" id="2177"/>
    <lineage>
        <taxon>Archaea</taxon>
        <taxon>Methanobacteriati</taxon>
        <taxon>Methanobacteriota</taxon>
        <taxon>Stenosarchaea group</taxon>
        <taxon>Methanomicrobia</taxon>
        <taxon>Methanosarcinales</taxon>
        <taxon>Methanosarcinaceae</taxon>
        <taxon>Methanohalophilus</taxon>
    </lineage>
</organism>
<keyword evidence="1" id="KW-0812">Transmembrane</keyword>
<evidence type="ECO:0000313" key="2">
    <source>
        <dbReference type="EMBL" id="APH38695.1"/>
    </source>
</evidence>
<name>A0A1L3Q1G8_9EURY</name>
<dbReference type="EMBL" id="CP017921">
    <property type="protein sequence ID" value="APH38695.1"/>
    <property type="molecule type" value="Genomic_DNA"/>
</dbReference>
<accession>A0A1L3Q1G8</accession>
<protein>
    <submittedName>
        <fullName evidence="2">Uncharacterized protein</fullName>
    </submittedName>
</protein>
<evidence type="ECO:0000313" key="4">
    <source>
        <dbReference type="Proteomes" id="UP000186879"/>
    </source>
</evidence>
<evidence type="ECO:0000313" key="5">
    <source>
        <dbReference type="Proteomes" id="UP000267921"/>
    </source>
</evidence>
<evidence type="ECO:0000313" key="3">
    <source>
        <dbReference type="EMBL" id="RNI08305.1"/>
    </source>
</evidence>
<keyword evidence="1" id="KW-0472">Membrane</keyword>
<feature type="transmembrane region" description="Helical" evidence="1">
    <location>
        <begin position="82"/>
        <end position="103"/>
    </location>
</feature>
<feature type="transmembrane region" description="Helical" evidence="1">
    <location>
        <begin position="50"/>
        <end position="70"/>
    </location>
</feature>